<dbReference type="STRING" id="477690.SAMN05216474_0114"/>
<evidence type="ECO:0000313" key="5">
    <source>
        <dbReference type="Proteomes" id="UP000236454"/>
    </source>
</evidence>
<dbReference type="PROSITE" id="PS50943">
    <property type="entry name" value="HTH_CROC1"/>
    <property type="match status" value="1"/>
</dbReference>
<dbReference type="NCBIfam" id="TIGR02607">
    <property type="entry name" value="antidote_HigA"/>
    <property type="match status" value="1"/>
</dbReference>
<comment type="similarity">
    <text evidence="1">Belongs to the short-chain fatty acyl-CoA assimilation regulator (ScfR) family.</text>
</comment>
<accession>A0A1I6XD86</accession>
<proteinExistence type="inferred from homology"/>
<evidence type="ECO:0000313" key="4">
    <source>
        <dbReference type="EMBL" id="SFT36275.1"/>
    </source>
</evidence>
<dbReference type="Pfam" id="PF06114">
    <property type="entry name" value="Peptidase_M78"/>
    <property type="match status" value="1"/>
</dbReference>
<dbReference type="PANTHER" id="PTHR36924">
    <property type="entry name" value="ANTITOXIN HIGA-1"/>
    <property type="match status" value="1"/>
</dbReference>
<dbReference type="Gene3D" id="1.10.260.40">
    <property type="entry name" value="lambda repressor-like DNA-binding domains"/>
    <property type="match status" value="1"/>
</dbReference>
<dbReference type="SUPFAM" id="SSF47413">
    <property type="entry name" value="lambda repressor-like DNA-binding domains"/>
    <property type="match status" value="1"/>
</dbReference>
<dbReference type="PANTHER" id="PTHR36924:SF1">
    <property type="entry name" value="ANTITOXIN HIGA-1"/>
    <property type="match status" value="1"/>
</dbReference>
<dbReference type="Gene3D" id="1.10.10.2910">
    <property type="match status" value="1"/>
</dbReference>
<reference evidence="4 5" key="1">
    <citation type="submission" date="2016-10" db="EMBL/GenBank/DDBJ databases">
        <authorList>
            <person name="de Groot N.N."/>
        </authorList>
    </citation>
    <scope>NUCLEOTIDE SEQUENCE [LARGE SCALE GENOMIC DNA]</scope>
    <source>
        <strain evidence="4 5">CGMCC 1.7005</strain>
    </source>
</reference>
<dbReference type="OrthoDB" id="9796786at2"/>
<keyword evidence="5" id="KW-1185">Reference proteome</keyword>
<dbReference type="SMART" id="SM00530">
    <property type="entry name" value="HTH_XRE"/>
    <property type="match status" value="1"/>
</dbReference>
<dbReference type="GO" id="GO:0003677">
    <property type="term" value="F:DNA binding"/>
    <property type="evidence" value="ECO:0007669"/>
    <property type="project" value="UniProtKB-KW"/>
</dbReference>
<sequence>MQANSYLPDFVSHPGATLAEILEELKLGPKEFAVRTGKPEKTISKILNATSAITPDMAVLFEDVLKIPANFWLERQKKYDIFLARKKREEQIEAELEWGSNFPYAEMARLGWITTTRKKKEKLENIYDYFSISSKAAFDAYYFQQKVPVSFRISLSNAKKPYAMAAWLRRGELQAEELSAPPFDKSTLKSLLPELKKIMANHPSNFFKKIQEVCLKAGVKVVYTPCLPGASVHGSTRWVKDTPLVQLSARYKQNDIFWFTFFHEIGHILLHGKKFVSMENVDYDDEEELKEKEADKFAVELTFSEAEEKEVLSKKPLFVEDIEKFAKKFGTHPAMIIGRFHFKKLLPYSLGREFIQSINLSE</sequence>
<protein>
    <submittedName>
        <fullName evidence="4">Addiction module antidote protein, HigA family</fullName>
    </submittedName>
</protein>
<name>A0A1I6XD86_9FLAO</name>
<dbReference type="InterPro" id="IPR013430">
    <property type="entry name" value="Toxin_antidote_HigA"/>
</dbReference>
<gene>
    <name evidence="4" type="ORF">SAMN05216474_0114</name>
</gene>
<dbReference type="Pfam" id="PF01381">
    <property type="entry name" value="HTH_3"/>
    <property type="match status" value="1"/>
</dbReference>
<dbReference type="InterPro" id="IPR010982">
    <property type="entry name" value="Lambda_DNA-bd_dom_sf"/>
</dbReference>
<dbReference type="EMBL" id="FPAS01000001">
    <property type="protein sequence ID" value="SFT36275.1"/>
    <property type="molecule type" value="Genomic_DNA"/>
</dbReference>
<dbReference type="AlphaFoldDB" id="A0A1I6XD86"/>
<evidence type="ECO:0000256" key="2">
    <source>
        <dbReference type="ARBA" id="ARBA00023125"/>
    </source>
</evidence>
<dbReference type="CDD" id="cd00093">
    <property type="entry name" value="HTH_XRE"/>
    <property type="match status" value="1"/>
</dbReference>
<evidence type="ECO:0000259" key="3">
    <source>
        <dbReference type="PROSITE" id="PS50943"/>
    </source>
</evidence>
<dbReference type="RefSeq" id="WP_090245119.1">
    <property type="nucleotide sequence ID" value="NZ_FPAS01000001.1"/>
</dbReference>
<organism evidence="4 5">
    <name type="scientific">Lishizhenia tianjinensis</name>
    <dbReference type="NCBI Taxonomy" id="477690"/>
    <lineage>
        <taxon>Bacteria</taxon>
        <taxon>Pseudomonadati</taxon>
        <taxon>Bacteroidota</taxon>
        <taxon>Flavobacteriia</taxon>
        <taxon>Flavobacteriales</taxon>
        <taxon>Crocinitomicaceae</taxon>
        <taxon>Lishizhenia</taxon>
    </lineage>
</organism>
<feature type="domain" description="HTH cro/C1-type" evidence="3">
    <location>
        <begin position="18"/>
        <end position="72"/>
    </location>
</feature>
<evidence type="ECO:0000256" key="1">
    <source>
        <dbReference type="ARBA" id="ARBA00007227"/>
    </source>
</evidence>
<keyword evidence="2" id="KW-0238">DNA-binding</keyword>
<dbReference type="Proteomes" id="UP000236454">
    <property type="component" value="Unassembled WGS sequence"/>
</dbReference>
<dbReference type="InterPro" id="IPR010359">
    <property type="entry name" value="IrrE_HExxH"/>
</dbReference>
<dbReference type="InterPro" id="IPR001387">
    <property type="entry name" value="Cro/C1-type_HTH"/>
</dbReference>